<evidence type="ECO:0000313" key="1">
    <source>
        <dbReference type="EMBL" id="QJA58828.1"/>
    </source>
</evidence>
<sequence length="61" mass="6956">MTDLREFMKTFVPGTSGKGKLIQFKVLKDTQEALKRICPPYPGGVKFTEQPDKKLRQALMN</sequence>
<gene>
    <name evidence="1" type="ORF">MM415B01405_0023</name>
</gene>
<dbReference type="AlphaFoldDB" id="A0A6M3INV3"/>
<name>A0A6M3INV3_9ZZZZ</name>
<reference evidence="1" key="1">
    <citation type="submission" date="2020-03" db="EMBL/GenBank/DDBJ databases">
        <title>The deep terrestrial virosphere.</title>
        <authorList>
            <person name="Holmfeldt K."/>
            <person name="Nilsson E."/>
            <person name="Simone D."/>
            <person name="Lopez-Fernandez M."/>
            <person name="Wu X."/>
            <person name="de Brujin I."/>
            <person name="Lundin D."/>
            <person name="Andersson A."/>
            <person name="Bertilsson S."/>
            <person name="Dopson M."/>
        </authorList>
    </citation>
    <scope>NUCLEOTIDE SEQUENCE</scope>
    <source>
        <strain evidence="1">MM415B01405</strain>
    </source>
</reference>
<organism evidence="1">
    <name type="scientific">viral metagenome</name>
    <dbReference type="NCBI Taxonomy" id="1070528"/>
    <lineage>
        <taxon>unclassified sequences</taxon>
        <taxon>metagenomes</taxon>
        <taxon>organismal metagenomes</taxon>
    </lineage>
</organism>
<protein>
    <submittedName>
        <fullName evidence="1">Uncharacterized protein</fullName>
    </submittedName>
</protein>
<dbReference type="EMBL" id="MT141340">
    <property type="protein sequence ID" value="QJA58828.1"/>
    <property type="molecule type" value="Genomic_DNA"/>
</dbReference>
<accession>A0A6M3INV3</accession>
<proteinExistence type="predicted"/>